<dbReference type="PANTHER" id="PTHR11739">
    <property type="entry name" value="CITRATE SYNTHASE"/>
    <property type="match status" value="1"/>
</dbReference>
<protein>
    <recommendedName>
        <fullName evidence="3">citrate synthase (unknown stereospecificity)</fullName>
        <ecNumber evidence="3">2.3.3.16</ecNumber>
    </recommendedName>
</protein>
<accession>A0A0S7WSU8</accession>
<dbReference type="GO" id="GO:0036440">
    <property type="term" value="F:citrate synthase activity"/>
    <property type="evidence" value="ECO:0007669"/>
    <property type="project" value="UniProtKB-EC"/>
</dbReference>
<organism evidence="5 6">
    <name type="scientific">candidate division TA06 bacterium DG_24</name>
    <dbReference type="NCBI Taxonomy" id="1703770"/>
    <lineage>
        <taxon>Bacteria</taxon>
        <taxon>Bacteria division TA06</taxon>
    </lineage>
</organism>
<dbReference type="EC" id="2.3.3.16" evidence="3"/>
<dbReference type="InterPro" id="IPR036969">
    <property type="entry name" value="Citrate_synthase_sf"/>
</dbReference>
<evidence type="ECO:0000256" key="4">
    <source>
        <dbReference type="ARBA" id="ARBA00022679"/>
    </source>
</evidence>
<dbReference type="EMBL" id="LIZS01000027">
    <property type="protein sequence ID" value="KPJ53194.1"/>
    <property type="molecule type" value="Genomic_DNA"/>
</dbReference>
<dbReference type="AlphaFoldDB" id="A0A0S7WSU8"/>
<dbReference type="CDD" id="cd06100">
    <property type="entry name" value="CCL_ACL-C"/>
    <property type="match status" value="1"/>
</dbReference>
<comment type="pathway">
    <text evidence="1">Carbohydrate metabolism; tricarboxylic acid cycle.</text>
</comment>
<dbReference type="SUPFAM" id="SSF48256">
    <property type="entry name" value="Citrate synthase"/>
    <property type="match status" value="1"/>
</dbReference>
<comment type="similarity">
    <text evidence="2">Belongs to the citrate synthase family.</text>
</comment>
<evidence type="ECO:0000313" key="5">
    <source>
        <dbReference type="EMBL" id="KPJ53194.1"/>
    </source>
</evidence>
<dbReference type="Gene3D" id="1.10.580.10">
    <property type="entry name" value="Citrate Synthase, domain 1"/>
    <property type="match status" value="2"/>
</dbReference>
<dbReference type="NCBIfam" id="NF004868">
    <property type="entry name" value="PRK06224.1-5"/>
    <property type="match status" value="1"/>
</dbReference>
<proteinExistence type="inferred from homology"/>
<dbReference type="PANTHER" id="PTHR11739:SF4">
    <property type="entry name" value="CITRATE SYNTHASE, PEROXISOMAL"/>
    <property type="match status" value="1"/>
</dbReference>
<evidence type="ECO:0000256" key="1">
    <source>
        <dbReference type="ARBA" id="ARBA00005163"/>
    </source>
</evidence>
<dbReference type="InterPro" id="IPR016143">
    <property type="entry name" value="Citrate_synth-like_sm_a-sub"/>
</dbReference>
<dbReference type="Pfam" id="PF00285">
    <property type="entry name" value="Citrate_synt"/>
    <property type="match status" value="1"/>
</dbReference>
<keyword evidence="4" id="KW-0808">Transferase</keyword>
<dbReference type="GO" id="GO:0005829">
    <property type="term" value="C:cytosol"/>
    <property type="evidence" value="ECO:0007669"/>
    <property type="project" value="TreeGrafter"/>
</dbReference>
<dbReference type="GO" id="GO:0005975">
    <property type="term" value="P:carbohydrate metabolic process"/>
    <property type="evidence" value="ECO:0007669"/>
    <property type="project" value="TreeGrafter"/>
</dbReference>
<evidence type="ECO:0000313" key="6">
    <source>
        <dbReference type="Proteomes" id="UP000052008"/>
    </source>
</evidence>
<dbReference type="Proteomes" id="UP000052008">
    <property type="component" value="Unassembled WGS sequence"/>
</dbReference>
<reference evidence="5 6" key="1">
    <citation type="journal article" date="2015" name="Microbiome">
        <title>Genomic resolution of linkages in carbon, nitrogen, and sulfur cycling among widespread estuary sediment bacteria.</title>
        <authorList>
            <person name="Baker B.J."/>
            <person name="Lazar C.S."/>
            <person name="Teske A.P."/>
            <person name="Dick G.J."/>
        </authorList>
    </citation>
    <scope>NUCLEOTIDE SEQUENCE [LARGE SCALE GENOMIC DNA]</scope>
    <source>
        <strain evidence="5">DG_24</strain>
    </source>
</reference>
<dbReference type="GO" id="GO:0006099">
    <property type="term" value="P:tricarboxylic acid cycle"/>
    <property type="evidence" value="ECO:0007669"/>
    <property type="project" value="UniProtKB-UniPathway"/>
</dbReference>
<dbReference type="InterPro" id="IPR002020">
    <property type="entry name" value="Citrate_synthase"/>
</dbReference>
<dbReference type="STRING" id="1703770.AMJ39_05560"/>
<name>A0A0S7WSU8_UNCT6</name>
<dbReference type="InterPro" id="IPR016142">
    <property type="entry name" value="Citrate_synth-like_lrg_a-sub"/>
</dbReference>
<dbReference type="Gene3D" id="1.10.230.10">
    <property type="entry name" value="Cytochrome P450-Terp, domain 2"/>
    <property type="match status" value="1"/>
</dbReference>
<sequence length="256" mass="27153">MAEGTKWKTAITEIGPGKVSVRGRPIQDLMGKATFAQVVYLLLKGEEPTPAHGALMDAILVSSVDHGASPPSTIAARTVASTGVPLTAALASGILSIGRFHGGAVEACMKLLAGAVERRRASGRSSAEVARELVEESAAQKKRLSGFGHRIHPVDPRKVKLFSLADELGVSGDYIEMARAIEAALEEHSGKKLPINVDGAIAAVLCEMGFPAELGNAFFIIARVAGLVAQIREEQTREKPMRVIHPRDFEYDGPKG</sequence>
<gene>
    <name evidence="5" type="ORF">AMJ39_05560</name>
</gene>
<comment type="caution">
    <text evidence="5">The sequence shown here is derived from an EMBL/GenBank/DDBJ whole genome shotgun (WGS) entry which is preliminary data.</text>
</comment>
<dbReference type="NCBIfam" id="NF004866">
    <property type="entry name" value="PRK06224.1-3"/>
    <property type="match status" value="1"/>
</dbReference>
<evidence type="ECO:0000256" key="3">
    <source>
        <dbReference type="ARBA" id="ARBA00012972"/>
    </source>
</evidence>
<dbReference type="NCBIfam" id="NF004869">
    <property type="entry name" value="PRK06224.1-6"/>
    <property type="match status" value="1"/>
</dbReference>
<dbReference type="UniPathway" id="UPA00223"/>
<evidence type="ECO:0000256" key="2">
    <source>
        <dbReference type="ARBA" id="ARBA00010566"/>
    </source>
</evidence>